<keyword evidence="1" id="KW-0472">Membrane</keyword>
<sequence>MATPPQTKSPATIAKSELVKSFLAFILLSFILNAQVMQYHLDATAAAPPKASAAPSAAASAAASAAEHSKSLSSLLHENSLALSFAIFTINIVILSCIVTVSIFNQGGIVLNVLLCCKLP</sequence>
<keyword evidence="1" id="KW-0812">Transmembrane</keyword>
<keyword evidence="1" id="KW-1133">Transmembrane helix</keyword>
<keyword evidence="3" id="KW-1185">Reference proteome</keyword>
<evidence type="ECO:0000313" key="2">
    <source>
        <dbReference type="EMBL" id="MCH86555.1"/>
    </source>
</evidence>
<evidence type="ECO:0000313" key="3">
    <source>
        <dbReference type="Proteomes" id="UP000265520"/>
    </source>
</evidence>
<name>A0A392MHI2_9FABA</name>
<dbReference type="EMBL" id="LXQA010010519">
    <property type="protein sequence ID" value="MCH86555.1"/>
    <property type="molecule type" value="Genomic_DNA"/>
</dbReference>
<proteinExistence type="predicted"/>
<dbReference type="Proteomes" id="UP000265520">
    <property type="component" value="Unassembled WGS sequence"/>
</dbReference>
<gene>
    <name evidence="2" type="ORF">A2U01_0007413</name>
</gene>
<organism evidence="2 3">
    <name type="scientific">Trifolium medium</name>
    <dbReference type="NCBI Taxonomy" id="97028"/>
    <lineage>
        <taxon>Eukaryota</taxon>
        <taxon>Viridiplantae</taxon>
        <taxon>Streptophyta</taxon>
        <taxon>Embryophyta</taxon>
        <taxon>Tracheophyta</taxon>
        <taxon>Spermatophyta</taxon>
        <taxon>Magnoliopsida</taxon>
        <taxon>eudicotyledons</taxon>
        <taxon>Gunneridae</taxon>
        <taxon>Pentapetalae</taxon>
        <taxon>rosids</taxon>
        <taxon>fabids</taxon>
        <taxon>Fabales</taxon>
        <taxon>Fabaceae</taxon>
        <taxon>Papilionoideae</taxon>
        <taxon>50 kb inversion clade</taxon>
        <taxon>NPAAA clade</taxon>
        <taxon>Hologalegina</taxon>
        <taxon>IRL clade</taxon>
        <taxon>Trifolieae</taxon>
        <taxon>Trifolium</taxon>
    </lineage>
</organism>
<evidence type="ECO:0000256" key="1">
    <source>
        <dbReference type="SAM" id="Phobius"/>
    </source>
</evidence>
<protein>
    <submittedName>
        <fullName evidence="2">Uncharacterized protein</fullName>
    </submittedName>
</protein>
<feature type="transmembrane region" description="Helical" evidence="1">
    <location>
        <begin position="21"/>
        <end position="41"/>
    </location>
</feature>
<reference evidence="2 3" key="1">
    <citation type="journal article" date="2018" name="Front. Plant Sci.">
        <title>Red Clover (Trifolium pratense) and Zigzag Clover (T. medium) - A Picture of Genomic Similarities and Differences.</title>
        <authorList>
            <person name="Dluhosova J."/>
            <person name="Istvanek J."/>
            <person name="Nedelnik J."/>
            <person name="Repkova J."/>
        </authorList>
    </citation>
    <scope>NUCLEOTIDE SEQUENCE [LARGE SCALE GENOMIC DNA]</scope>
    <source>
        <strain evidence="3">cv. 10/8</strain>
        <tissue evidence="2">Leaf</tissue>
    </source>
</reference>
<comment type="caution">
    <text evidence="2">The sequence shown here is derived from an EMBL/GenBank/DDBJ whole genome shotgun (WGS) entry which is preliminary data.</text>
</comment>
<dbReference type="AlphaFoldDB" id="A0A392MHI2"/>
<feature type="transmembrane region" description="Helical" evidence="1">
    <location>
        <begin position="81"/>
        <end position="104"/>
    </location>
</feature>
<accession>A0A392MHI2</accession>